<dbReference type="GO" id="GO:0004622">
    <property type="term" value="F:phosphatidylcholine lysophospholipase activity"/>
    <property type="evidence" value="ECO:0007669"/>
    <property type="project" value="TreeGrafter"/>
</dbReference>
<proteinExistence type="predicted"/>
<dbReference type="AlphaFoldDB" id="A0A0F9LR46"/>
<sequence>MKDKMKVLIIGDSISMGYTPFVAELLEGAAEVVHNPGNGGDSSNVRAHLEQWLADSAPEIVHFNWGLHDVKVAGDAPGNQVPLPAYRENLARIVQRLVQSGALLVWANSTPVVERWHTAQKGFDRYNRDIDACNAAAEEIVRAAGIEICDLHSVISAAGPEKVTSPDGVHFPEATYRMLAEVVVTCLRRHL</sequence>
<gene>
    <name evidence="2" type="ORF">LCGC14_1477210</name>
</gene>
<evidence type="ECO:0000259" key="1">
    <source>
        <dbReference type="Pfam" id="PF13472"/>
    </source>
</evidence>
<comment type="caution">
    <text evidence="2">The sequence shown here is derived from an EMBL/GenBank/DDBJ whole genome shotgun (WGS) entry which is preliminary data.</text>
</comment>
<name>A0A0F9LR46_9ZZZZ</name>
<dbReference type="Gene3D" id="3.40.50.1110">
    <property type="entry name" value="SGNH hydrolase"/>
    <property type="match status" value="1"/>
</dbReference>
<dbReference type="Pfam" id="PF13472">
    <property type="entry name" value="Lipase_GDSL_2"/>
    <property type="match status" value="1"/>
</dbReference>
<protein>
    <recommendedName>
        <fullName evidence="1">SGNH hydrolase-type esterase domain-containing protein</fullName>
    </recommendedName>
</protein>
<feature type="domain" description="SGNH hydrolase-type esterase" evidence="1">
    <location>
        <begin position="10"/>
        <end position="177"/>
    </location>
</feature>
<evidence type="ECO:0000313" key="2">
    <source>
        <dbReference type="EMBL" id="KKM66835.1"/>
    </source>
</evidence>
<dbReference type="PANTHER" id="PTHR30383">
    <property type="entry name" value="THIOESTERASE 1/PROTEASE 1/LYSOPHOSPHOLIPASE L1"/>
    <property type="match status" value="1"/>
</dbReference>
<dbReference type="InterPro" id="IPR036514">
    <property type="entry name" value="SGNH_hydro_sf"/>
</dbReference>
<dbReference type="EMBL" id="LAZR01010457">
    <property type="protein sequence ID" value="KKM66835.1"/>
    <property type="molecule type" value="Genomic_DNA"/>
</dbReference>
<dbReference type="InterPro" id="IPR013830">
    <property type="entry name" value="SGNH_hydro"/>
</dbReference>
<reference evidence="2" key="1">
    <citation type="journal article" date="2015" name="Nature">
        <title>Complex archaea that bridge the gap between prokaryotes and eukaryotes.</title>
        <authorList>
            <person name="Spang A."/>
            <person name="Saw J.H."/>
            <person name="Jorgensen S.L."/>
            <person name="Zaremba-Niedzwiedzka K."/>
            <person name="Martijn J."/>
            <person name="Lind A.E."/>
            <person name="van Eijk R."/>
            <person name="Schleper C."/>
            <person name="Guy L."/>
            <person name="Ettema T.J."/>
        </authorList>
    </citation>
    <scope>NUCLEOTIDE SEQUENCE</scope>
</reference>
<dbReference type="SUPFAM" id="SSF52266">
    <property type="entry name" value="SGNH hydrolase"/>
    <property type="match status" value="1"/>
</dbReference>
<accession>A0A0F9LR46</accession>
<organism evidence="2">
    <name type="scientific">marine sediment metagenome</name>
    <dbReference type="NCBI Taxonomy" id="412755"/>
    <lineage>
        <taxon>unclassified sequences</taxon>
        <taxon>metagenomes</taxon>
        <taxon>ecological metagenomes</taxon>
    </lineage>
</organism>
<dbReference type="InterPro" id="IPR051532">
    <property type="entry name" value="Ester_Hydrolysis_Enzymes"/>
</dbReference>
<dbReference type="PANTHER" id="PTHR30383:SF26">
    <property type="entry name" value="SGNH HYDROLASE-TYPE ESTERASE DOMAIN-CONTAINING PROTEIN"/>
    <property type="match status" value="1"/>
</dbReference>